<accession>A0ABM1E4B6</accession>
<name>A0ABM1E4B6_PRICU</name>
<dbReference type="SMART" id="SM00409">
    <property type="entry name" value="IG"/>
    <property type="match status" value="3"/>
</dbReference>
<evidence type="ECO:0000313" key="8">
    <source>
        <dbReference type="Proteomes" id="UP000695022"/>
    </source>
</evidence>
<feature type="domain" description="Ig-like" evidence="7">
    <location>
        <begin position="132"/>
        <end position="214"/>
    </location>
</feature>
<evidence type="ECO:0000256" key="6">
    <source>
        <dbReference type="SAM" id="SignalP"/>
    </source>
</evidence>
<dbReference type="Proteomes" id="UP000695022">
    <property type="component" value="Unplaced"/>
</dbReference>
<evidence type="ECO:0000256" key="5">
    <source>
        <dbReference type="ARBA" id="ARBA00023319"/>
    </source>
</evidence>
<dbReference type="Pfam" id="PF08205">
    <property type="entry name" value="C2-set_2"/>
    <property type="match status" value="2"/>
</dbReference>
<dbReference type="InterPro" id="IPR051275">
    <property type="entry name" value="Cell_adhesion_signaling"/>
</dbReference>
<dbReference type="InterPro" id="IPR003598">
    <property type="entry name" value="Ig_sub2"/>
</dbReference>
<comment type="subcellular location">
    <subcellularLocation>
        <location evidence="1">Membrane</location>
        <topology evidence="1">Single-pass type I membrane protein</topology>
    </subcellularLocation>
</comment>
<keyword evidence="2" id="KW-0472">Membrane</keyword>
<sequence length="524" mass="57570">MAVVKFVAMLLLGVASVSVRTQFLQQPRATEAAEGSNVTLHCKLNLSYNSNGQGPVTAQWYRDSHALYITKELRYSYIDDNMYNTGDFTMHISNIQVDHDSAEFYCEWQRDQLKPEDRPVSHTATLTALVPPQSVVMSLIGSSSSPDGTLQFLCVSDSSNPAGTITWWLDNEDISVDSSHIHKPGSRNKTSSTTSIVNHTFSSDDNNKHLFCHVFTHDDLAVEVINNTLYLRDTVTISSYNNPTDDGVIIQEADNLTLTCNADGYPEPSYTWLHDDQGIQAAGDEMAIERVEFKDKGFYSCQAISVFGEYMSCNKMNVTVIVPAAYVTMAIDGNAVADTEIMHAGPHEASCTTDKSFPGGTVTWKLGDTSVDEATTSHVSEVDGTITTYSTLMRTFTADDHDKILACHVDIHESLQSLSVEVRLIVQYMGEVRVRGDNQEGVITLTHGSTLWLLCTADGNPPPSYSWLHNGTLITDEGNSTYEKDSVTYIDTGDYVCAASNIVGIIKSTNTMSLNVATPEKRPV</sequence>
<keyword evidence="6" id="KW-0732">Signal</keyword>
<reference evidence="9" key="1">
    <citation type="submission" date="2025-08" db="UniProtKB">
        <authorList>
            <consortium name="RefSeq"/>
        </authorList>
    </citation>
    <scope>IDENTIFICATION</scope>
</reference>
<dbReference type="RefSeq" id="XP_014667037.1">
    <property type="nucleotide sequence ID" value="XM_014811551.1"/>
</dbReference>
<keyword evidence="4" id="KW-0325">Glycoprotein</keyword>
<dbReference type="InterPro" id="IPR013783">
    <property type="entry name" value="Ig-like_fold"/>
</dbReference>
<dbReference type="GeneID" id="106808722"/>
<dbReference type="Pfam" id="PF13927">
    <property type="entry name" value="Ig_3"/>
    <property type="match status" value="2"/>
</dbReference>
<evidence type="ECO:0000256" key="1">
    <source>
        <dbReference type="ARBA" id="ARBA00004479"/>
    </source>
</evidence>
<evidence type="ECO:0000256" key="4">
    <source>
        <dbReference type="ARBA" id="ARBA00023180"/>
    </source>
</evidence>
<keyword evidence="8" id="KW-1185">Reference proteome</keyword>
<dbReference type="SMART" id="SM00408">
    <property type="entry name" value="IGc2"/>
    <property type="match status" value="2"/>
</dbReference>
<dbReference type="InterPro" id="IPR003599">
    <property type="entry name" value="Ig_sub"/>
</dbReference>
<keyword evidence="3" id="KW-1015">Disulfide bond</keyword>
<feature type="domain" description="Ig-like" evidence="7">
    <location>
        <begin position="21"/>
        <end position="127"/>
    </location>
</feature>
<dbReference type="InterPro" id="IPR007110">
    <property type="entry name" value="Ig-like_dom"/>
</dbReference>
<dbReference type="SUPFAM" id="SSF48726">
    <property type="entry name" value="Immunoglobulin"/>
    <property type="match status" value="5"/>
</dbReference>
<dbReference type="InterPro" id="IPR036179">
    <property type="entry name" value="Ig-like_dom_sf"/>
</dbReference>
<protein>
    <submittedName>
        <fullName evidence="9">Hemicentin-2-like</fullName>
    </submittedName>
</protein>
<feature type="domain" description="Ig-like" evidence="7">
    <location>
        <begin position="243"/>
        <end position="319"/>
    </location>
</feature>
<proteinExistence type="predicted"/>
<evidence type="ECO:0000256" key="3">
    <source>
        <dbReference type="ARBA" id="ARBA00023157"/>
    </source>
</evidence>
<evidence type="ECO:0000259" key="7">
    <source>
        <dbReference type="PROSITE" id="PS50835"/>
    </source>
</evidence>
<gene>
    <name evidence="9" type="primary">LOC106808722</name>
</gene>
<dbReference type="PROSITE" id="PS50835">
    <property type="entry name" value="IG_LIKE"/>
    <property type="match status" value="4"/>
</dbReference>
<feature type="domain" description="Ig-like" evidence="7">
    <location>
        <begin position="448"/>
        <end position="513"/>
    </location>
</feature>
<dbReference type="Gene3D" id="2.60.40.10">
    <property type="entry name" value="Immunoglobulins"/>
    <property type="match status" value="5"/>
</dbReference>
<dbReference type="InterPro" id="IPR013162">
    <property type="entry name" value="CD80_C2-set"/>
</dbReference>
<feature type="signal peptide" evidence="6">
    <location>
        <begin position="1"/>
        <end position="21"/>
    </location>
</feature>
<dbReference type="PANTHER" id="PTHR11640:SF31">
    <property type="entry name" value="IRREGULAR CHIASM C-ROUGHEST PROTEIN-RELATED"/>
    <property type="match status" value="1"/>
</dbReference>
<evidence type="ECO:0000256" key="2">
    <source>
        <dbReference type="ARBA" id="ARBA00023136"/>
    </source>
</evidence>
<organism evidence="8 9">
    <name type="scientific">Priapulus caudatus</name>
    <name type="common">Priapulid worm</name>
    <dbReference type="NCBI Taxonomy" id="37621"/>
    <lineage>
        <taxon>Eukaryota</taxon>
        <taxon>Metazoa</taxon>
        <taxon>Ecdysozoa</taxon>
        <taxon>Scalidophora</taxon>
        <taxon>Priapulida</taxon>
        <taxon>Priapulimorpha</taxon>
        <taxon>Priapulimorphida</taxon>
        <taxon>Priapulidae</taxon>
        <taxon>Priapulus</taxon>
    </lineage>
</organism>
<evidence type="ECO:0000313" key="9">
    <source>
        <dbReference type="RefSeq" id="XP_014667037.1"/>
    </source>
</evidence>
<keyword evidence="5" id="KW-0393">Immunoglobulin domain</keyword>
<feature type="chain" id="PRO_5047393888" evidence="6">
    <location>
        <begin position="22"/>
        <end position="524"/>
    </location>
</feature>
<dbReference type="PANTHER" id="PTHR11640">
    <property type="entry name" value="NEPHRIN"/>
    <property type="match status" value="1"/>
</dbReference>